<gene>
    <name evidence="14" type="primary">ctaB</name>
    <name evidence="15" type="ORF">GR212_00330</name>
</gene>
<dbReference type="EMBL" id="WUEY01000001">
    <property type="protein sequence ID" value="NEI68000.1"/>
    <property type="molecule type" value="Genomic_DNA"/>
</dbReference>
<dbReference type="PROSITE" id="PS00943">
    <property type="entry name" value="UBIA"/>
    <property type="match status" value="1"/>
</dbReference>
<feature type="transmembrane region" description="Helical" evidence="14">
    <location>
        <begin position="154"/>
        <end position="176"/>
    </location>
</feature>
<keyword evidence="9 14" id="KW-0472">Membrane</keyword>
<comment type="similarity">
    <text evidence="14">Belongs to the UbiA prenyltransferase family. Protoheme IX farnesyltransferase subfamily.</text>
</comment>
<dbReference type="GO" id="GO:0008495">
    <property type="term" value="F:protoheme IX farnesyltransferase activity"/>
    <property type="evidence" value="ECO:0007669"/>
    <property type="project" value="UniProtKB-UniRule"/>
</dbReference>
<evidence type="ECO:0000256" key="9">
    <source>
        <dbReference type="ARBA" id="ARBA00023136"/>
    </source>
</evidence>
<sequence length="319" mass="33829">MTVIDNHEALAKQGETGLSEASARDYFELLKPRVMSLVVFTAFTGLVLAPGHINPVLGFIAILCIAVGAGASGALNMWYDADIDAVMSRTARRPIPSGRINPSEALAFGLVLSGFSVTILGLAINWLSAGILAFTIFFYAVVYTMWLKRSTPQNIVIGGAAGAFPPVIGWACVTGSVTIESIVLFLIIFLWTPAHFWALALFKMGDYEAVDVPMLPNVAGIPATKNQIVVYAVLTAVIGVAPALMGFASFGYGVVAAVLGAIFVHCSIAVWRMADGDVKMVPAKKLFGFSIFYLFAIFSALLIDRLVAVLMSGAAGGWL</sequence>
<dbReference type="AlphaFoldDB" id="A0A6L9U199"/>
<feature type="transmembrane region" description="Helical" evidence="14">
    <location>
        <begin position="286"/>
        <end position="303"/>
    </location>
</feature>
<dbReference type="PANTHER" id="PTHR43448:SF7">
    <property type="entry name" value="4-HYDROXYBENZOATE SOLANESYLTRANSFERASE"/>
    <property type="match status" value="1"/>
</dbReference>
<dbReference type="NCBIfam" id="NF003349">
    <property type="entry name" value="PRK04375.1-2"/>
    <property type="match status" value="1"/>
</dbReference>
<dbReference type="Pfam" id="PF01040">
    <property type="entry name" value="UbiA"/>
    <property type="match status" value="1"/>
</dbReference>
<protein>
    <recommendedName>
        <fullName evidence="11 14">Protoheme IX farnesyltransferase</fullName>
        <ecNumber evidence="3 14">2.5.1.141</ecNumber>
    </recommendedName>
    <alternativeName>
        <fullName evidence="12 14">Heme B farnesyltransferase</fullName>
    </alternativeName>
    <alternativeName>
        <fullName evidence="10 14">Heme O synthase</fullName>
    </alternativeName>
</protein>
<evidence type="ECO:0000256" key="11">
    <source>
        <dbReference type="ARBA" id="ARBA00040810"/>
    </source>
</evidence>
<dbReference type="PANTHER" id="PTHR43448">
    <property type="entry name" value="PROTOHEME IX FARNESYLTRANSFERASE, MITOCHONDRIAL"/>
    <property type="match status" value="1"/>
</dbReference>
<feature type="transmembrane region" description="Helical" evidence="14">
    <location>
        <begin position="126"/>
        <end position="147"/>
    </location>
</feature>
<evidence type="ECO:0000256" key="1">
    <source>
        <dbReference type="ARBA" id="ARBA00004651"/>
    </source>
</evidence>
<keyword evidence="5 14" id="KW-0808">Transferase</keyword>
<comment type="caution">
    <text evidence="15">The sequence shown here is derived from an EMBL/GenBank/DDBJ whole genome shotgun (WGS) entry which is preliminary data.</text>
</comment>
<dbReference type="Proteomes" id="UP000483035">
    <property type="component" value="Unassembled WGS sequence"/>
</dbReference>
<evidence type="ECO:0000256" key="7">
    <source>
        <dbReference type="ARBA" id="ARBA00022989"/>
    </source>
</evidence>
<feature type="transmembrane region" description="Helical" evidence="14">
    <location>
        <begin position="34"/>
        <end position="53"/>
    </location>
</feature>
<reference evidence="15 16" key="1">
    <citation type="submission" date="2019-12" db="EMBL/GenBank/DDBJ databases">
        <title>Rhizobium genotypes associated with high levels of biological nitrogen fixation by grain legumes in a temperate-maritime cropping system.</title>
        <authorList>
            <person name="Maluk M."/>
            <person name="Francesc Ferrando Molina F."/>
            <person name="Lopez Del Egido L."/>
            <person name="Lafos M."/>
            <person name="Langarica-Fuentes A."/>
            <person name="Gebre Yohannes G."/>
            <person name="Young M.W."/>
            <person name="Martin P."/>
            <person name="Gantlett R."/>
            <person name="Kenicer G."/>
            <person name="Hawes C."/>
            <person name="Begg G.S."/>
            <person name="Quilliam R.S."/>
            <person name="Squire G.R."/>
            <person name="Poole P.S."/>
            <person name="Young P.W."/>
            <person name="Iannetta P.M."/>
            <person name="James E.K."/>
        </authorList>
    </citation>
    <scope>NUCLEOTIDE SEQUENCE [LARGE SCALE GENOMIC DNA]</scope>
    <source>
        <strain evidence="15 16">JHI1118</strain>
    </source>
</reference>
<dbReference type="Gene3D" id="1.10.357.140">
    <property type="entry name" value="UbiA prenyltransferase"/>
    <property type="match status" value="1"/>
</dbReference>
<dbReference type="InterPro" id="IPR030470">
    <property type="entry name" value="UbiA_prenylTrfase_CS"/>
</dbReference>
<comment type="function">
    <text evidence="14">Converts heme B (protoheme IX) to heme O by substitution of the vinyl group on carbon 2 of heme B porphyrin ring with a hydroxyethyl farnesyl side group.</text>
</comment>
<keyword evidence="7 14" id="KW-1133">Transmembrane helix</keyword>
<evidence type="ECO:0000256" key="4">
    <source>
        <dbReference type="ARBA" id="ARBA00022475"/>
    </source>
</evidence>
<dbReference type="EC" id="2.5.1.141" evidence="3 14"/>
<dbReference type="InterPro" id="IPR044878">
    <property type="entry name" value="UbiA_sf"/>
</dbReference>
<comment type="pathway">
    <text evidence="2 14">Porphyrin-containing compound metabolism; heme O biosynthesis; heme O from protoheme: step 1/1.</text>
</comment>
<dbReference type="FunFam" id="1.10.357.140:FF:000001">
    <property type="entry name" value="Protoheme IX farnesyltransferase"/>
    <property type="match status" value="1"/>
</dbReference>
<feature type="transmembrane region" description="Helical" evidence="14">
    <location>
        <begin position="182"/>
        <end position="202"/>
    </location>
</feature>
<evidence type="ECO:0000313" key="15">
    <source>
        <dbReference type="EMBL" id="NEI68000.1"/>
    </source>
</evidence>
<dbReference type="NCBIfam" id="TIGR01473">
    <property type="entry name" value="cyoE_ctaB"/>
    <property type="match status" value="1"/>
</dbReference>
<dbReference type="InterPro" id="IPR006369">
    <property type="entry name" value="Protohaem_IX_farnesylTrfase"/>
</dbReference>
<name>A0A6L9U199_9HYPH</name>
<evidence type="ECO:0000256" key="8">
    <source>
        <dbReference type="ARBA" id="ARBA00023133"/>
    </source>
</evidence>
<evidence type="ECO:0000256" key="3">
    <source>
        <dbReference type="ARBA" id="ARBA00012292"/>
    </source>
</evidence>
<evidence type="ECO:0000256" key="2">
    <source>
        <dbReference type="ARBA" id="ARBA00004919"/>
    </source>
</evidence>
<dbReference type="UniPathway" id="UPA00834">
    <property type="reaction ID" value="UER00712"/>
</dbReference>
<evidence type="ECO:0000256" key="14">
    <source>
        <dbReference type="HAMAP-Rule" id="MF_00154"/>
    </source>
</evidence>
<dbReference type="CDD" id="cd13957">
    <property type="entry name" value="PT_UbiA_Cox10"/>
    <property type="match status" value="1"/>
</dbReference>
<evidence type="ECO:0000256" key="5">
    <source>
        <dbReference type="ARBA" id="ARBA00022679"/>
    </source>
</evidence>
<accession>A0A6L9U199</accession>
<keyword evidence="4 14" id="KW-1003">Cell membrane</keyword>
<organism evidence="15 16">
    <name type="scientific">Rhizobium lusitanum</name>
    <dbReference type="NCBI Taxonomy" id="293958"/>
    <lineage>
        <taxon>Bacteria</taxon>
        <taxon>Pseudomonadati</taxon>
        <taxon>Pseudomonadota</taxon>
        <taxon>Alphaproteobacteria</taxon>
        <taxon>Hyphomicrobiales</taxon>
        <taxon>Rhizobiaceae</taxon>
        <taxon>Rhizobium/Agrobacterium group</taxon>
        <taxon>Rhizobium</taxon>
    </lineage>
</organism>
<comment type="miscellaneous">
    <text evidence="14">Carbon 2 of the heme B porphyrin ring is defined according to the Fischer nomenclature.</text>
</comment>
<dbReference type="RefSeq" id="WP_163984476.1">
    <property type="nucleotide sequence ID" value="NZ_WUEY01000001.1"/>
</dbReference>
<evidence type="ECO:0000256" key="13">
    <source>
        <dbReference type="ARBA" id="ARBA00047690"/>
    </source>
</evidence>
<evidence type="ECO:0000256" key="6">
    <source>
        <dbReference type="ARBA" id="ARBA00022692"/>
    </source>
</evidence>
<proteinExistence type="inferred from homology"/>
<feature type="transmembrane region" description="Helical" evidence="14">
    <location>
        <begin position="254"/>
        <end position="274"/>
    </location>
</feature>
<dbReference type="GO" id="GO:0005886">
    <property type="term" value="C:plasma membrane"/>
    <property type="evidence" value="ECO:0007669"/>
    <property type="project" value="UniProtKB-SubCell"/>
</dbReference>
<evidence type="ECO:0000256" key="10">
    <source>
        <dbReference type="ARBA" id="ARBA00030253"/>
    </source>
</evidence>
<feature type="transmembrane region" description="Helical" evidence="14">
    <location>
        <begin position="100"/>
        <end position="120"/>
    </location>
</feature>
<keyword evidence="8 14" id="KW-0350">Heme biosynthesis</keyword>
<feature type="transmembrane region" description="Helical" evidence="14">
    <location>
        <begin position="59"/>
        <end position="79"/>
    </location>
</feature>
<dbReference type="GO" id="GO:0048034">
    <property type="term" value="P:heme O biosynthetic process"/>
    <property type="evidence" value="ECO:0007669"/>
    <property type="project" value="UniProtKB-UniRule"/>
</dbReference>
<keyword evidence="6 14" id="KW-0812">Transmembrane</keyword>
<dbReference type="HAMAP" id="MF_00154">
    <property type="entry name" value="CyoE_CtaB"/>
    <property type="match status" value="1"/>
</dbReference>
<evidence type="ECO:0000313" key="16">
    <source>
        <dbReference type="Proteomes" id="UP000483035"/>
    </source>
</evidence>
<dbReference type="InterPro" id="IPR000537">
    <property type="entry name" value="UbiA_prenyltransferase"/>
</dbReference>
<evidence type="ECO:0000256" key="12">
    <source>
        <dbReference type="ARBA" id="ARBA00042475"/>
    </source>
</evidence>
<comment type="catalytic activity">
    <reaction evidence="13 14">
        <text>heme b + (2E,6E)-farnesyl diphosphate + H2O = Fe(II)-heme o + diphosphate</text>
        <dbReference type="Rhea" id="RHEA:28070"/>
        <dbReference type="ChEBI" id="CHEBI:15377"/>
        <dbReference type="ChEBI" id="CHEBI:33019"/>
        <dbReference type="ChEBI" id="CHEBI:60344"/>
        <dbReference type="ChEBI" id="CHEBI:60530"/>
        <dbReference type="ChEBI" id="CHEBI:175763"/>
        <dbReference type="EC" id="2.5.1.141"/>
    </reaction>
</comment>
<feature type="transmembrane region" description="Helical" evidence="14">
    <location>
        <begin position="228"/>
        <end position="248"/>
    </location>
</feature>
<comment type="subcellular location">
    <subcellularLocation>
        <location evidence="1 14">Cell membrane</location>
        <topology evidence="1 14">Multi-pass membrane protein</topology>
    </subcellularLocation>
</comment>